<feature type="compositionally biased region" description="Basic and acidic residues" evidence="4">
    <location>
        <begin position="1110"/>
        <end position="1119"/>
    </location>
</feature>
<dbReference type="Proteomes" id="UP001345963">
    <property type="component" value="Unassembled WGS sequence"/>
</dbReference>
<dbReference type="PANTHER" id="PTHR21553">
    <property type="entry name" value="ALMS1-RELATED"/>
    <property type="match status" value="1"/>
</dbReference>
<feature type="compositionally biased region" description="Polar residues" evidence="4">
    <location>
        <begin position="1765"/>
        <end position="1776"/>
    </location>
</feature>
<feature type="compositionally biased region" description="Polar residues" evidence="4">
    <location>
        <begin position="23"/>
        <end position="39"/>
    </location>
</feature>
<comment type="caution">
    <text evidence="6">The sequence shown here is derived from an EMBL/GenBank/DDBJ whole genome shotgun (WGS) entry which is preliminary data.</text>
</comment>
<feature type="compositionally biased region" description="Polar residues" evidence="4">
    <location>
        <begin position="507"/>
        <end position="530"/>
    </location>
</feature>
<evidence type="ECO:0000256" key="1">
    <source>
        <dbReference type="ARBA" id="ARBA00004300"/>
    </source>
</evidence>
<feature type="compositionally biased region" description="Polar residues" evidence="4">
    <location>
        <begin position="569"/>
        <end position="581"/>
    </location>
</feature>
<feature type="region of interest" description="Disordered" evidence="4">
    <location>
        <begin position="240"/>
        <end position="367"/>
    </location>
</feature>
<accession>A0ABU7ASU1</accession>
<dbReference type="PANTHER" id="PTHR21553:SF36">
    <property type="entry name" value="ALMS1 CENTROSOME AND BASAL BODY-ASSOCIATED PROTEIN-RELATED"/>
    <property type="match status" value="1"/>
</dbReference>
<feature type="compositionally biased region" description="Polar residues" evidence="4">
    <location>
        <begin position="1300"/>
        <end position="1329"/>
    </location>
</feature>
<keyword evidence="7" id="KW-1185">Reference proteome</keyword>
<feature type="compositionally biased region" description="Low complexity" evidence="4">
    <location>
        <begin position="531"/>
        <end position="541"/>
    </location>
</feature>
<feature type="compositionally biased region" description="Low complexity" evidence="4">
    <location>
        <begin position="1247"/>
        <end position="1256"/>
    </location>
</feature>
<evidence type="ECO:0000256" key="2">
    <source>
        <dbReference type="ARBA" id="ARBA00022490"/>
    </source>
</evidence>
<feature type="region of interest" description="Disordered" evidence="4">
    <location>
        <begin position="1"/>
        <end position="57"/>
    </location>
</feature>
<evidence type="ECO:0000256" key="3">
    <source>
        <dbReference type="ARBA" id="ARBA00023212"/>
    </source>
</evidence>
<keyword evidence="3" id="KW-0206">Cytoskeleton</keyword>
<feature type="region of interest" description="Disordered" evidence="4">
    <location>
        <begin position="779"/>
        <end position="823"/>
    </location>
</feature>
<feature type="compositionally biased region" description="Polar residues" evidence="4">
    <location>
        <begin position="1511"/>
        <end position="1527"/>
    </location>
</feature>
<feature type="region of interest" description="Disordered" evidence="4">
    <location>
        <begin position="1830"/>
        <end position="1882"/>
    </location>
</feature>
<feature type="region of interest" description="Disordered" evidence="4">
    <location>
        <begin position="475"/>
        <end position="624"/>
    </location>
</feature>
<feature type="compositionally biased region" description="Low complexity" evidence="4">
    <location>
        <begin position="240"/>
        <end position="256"/>
    </location>
</feature>
<proteinExistence type="predicted"/>
<organism evidence="6 7">
    <name type="scientific">Ataeniobius toweri</name>
    <dbReference type="NCBI Taxonomy" id="208326"/>
    <lineage>
        <taxon>Eukaryota</taxon>
        <taxon>Metazoa</taxon>
        <taxon>Chordata</taxon>
        <taxon>Craniata</taxon>
        <taxon>Vertebrata</taxon>
        <taxon>Euteleostomi</taxon>
        <taxon>Actinopterygii</taxon>
        <taxon>Neopterygii</taxon>
        <taxon>Teleostei</taxon>
        <taxon>Neoteleostei</taxon>
        <taxon>Acanthomorphata</taxon>
        <taxon>Ovalentaria</taxon>
        <taxon>Atherinomorphae</taxon>
        <taxon>Cyprinodontiformes</taxon>
        <taxon>Goodeidae</taxon>
        <taxon>Ataeniobius</taxon>
    </lineage>
</organism>
<feature type="region of interest" description="Disordered" evidence="4">
    <location>
        <begin position="712"/>
        <end position="750"/>
    </location>
</feature>
<feature type="compositionally biased region" description="Polar residues" evidence="4">
    <location>
        <begin position="887"/>
        <end position="899"/>
    </location>
</feature>
<evidence type="ECO:0000313" key="7">
    <source>
        <dbReference type="Proteomes" id="UP001345963"/>
    </source>
</evidence>
<feature type="region of interest" description="Disordered" evidence="4">
    <location>
        <begin position="887"/>
        <end position="1080"/>
    </location>
</feature>
<feature type="region of interest" description="Disordered" evidence="4">
    <location>
        <begin position="2020"/>
        <end position="2044"/>
    </location>
</feature>
<sequence>MEPQERAAAPSFRQEDEDMNGPDGQTGTPEARSQSSVVQDQRRPKMETDGRELQQSQQEALQLEFQDSNLSPVLSLLPLTSALEHSITNYSFFHQGDPEFAPLRAFPDVSVVSERFHFPIHDSTSHSYEQSSLSQHPLAQATLLSEEGANGNCSPSRHNLSKEKKGKQEDLAHLFTSDAAVNTQGKLSRDGSKKMELETLSNLTEKNKSEIHEDETFFLSKDIPAQQLLDLLQKEVGMQSSSSSAVSSQSQPSMKSAGLCPDQPRHTENCKGIMFERQGPPGEASTSQQQKQHKDISTITTGSRRTQPDDSSEELHRELLSEVRRLNSLEVNKKPKGLTPTPQTFTPSHKRSQCKSSGKPLSAGSEWVHRERDLWSSQNQTGSDGSYLGFLPQSQSTPGIFFAPMKFNVKTKLGHLSAIESNKEVLYQSSTGAHSADGRLPDTANQCAEEAQQASDKVRSLPSLNYLQKVDAWRTKQSSERAPLFEDPALDRPGVSPEKKGDEAGFNTVNQGLPQQALQQPSTNQDATQISSSAPSGASSPRRGEAVGRAPSALANKGSAAPPSASPFGRSQSLSSLSTVVMSADKHQQTNVGPENRTTQSQTDAHPPPSTAIQPSPLDSLGHFSDVSVDQELSSSQDSCTEIKVGPSVGTSSVVSLELDNYAPYWTFKHSTTSQSLPGSKELNIDERIPLYLQNLGIDQTPSKILTPFAPRGPIREPEFSPTDLCTIKGSSGTPSKSTQPSEGGSPHKYDFSRSSVLSVDSSISIPFSLDSLGPAASMSEQVRARTSLPSNSEAAQRESRPVSCSQPDERSTILHPGQQQHDGRQDFIQIEDRFQPNWVAMKITGTERNLVLQSSHSLGQESENSFVSTRALSEIRKLLSQGENMISTGSSTASSGPNAASHFSDIDIFRPPTTKDSRLQSSSFSSFSSTGSDLKSQSSLPLARSSSESMLTSEKPKQSSAGQESLTSSWQPDNLSTQTVSIGPQDGAVSNSVGASLVMSKSARRAEPEGCSAAPPDKIPSQPSTAAVTQQLNATSTDGKGLPEEEEKATPRDPGAESRSSSPIPEDADQGVISGGSSESSLAVRVAKLLLNESPATMASSTPSVTDQEEGKAREWLKSKASGQQCEPLRLNLEDRRRIEEIKQELLLNNPMKSQGSTDTESSAASSVCVNKKNTPPKEAEAFSTLIDANKKLGLSMDHPDPQTQLQSILHLNLEARVCEIAAREGVKLPTKRPQTLTSIIIPTHSHSVTSSPSMSPAPPLSPASDPLHLTELPAGTVRPTSSNKSLPTNQEEAERVPSAQTTREPPSVYDESTSNHIATSQTAPGNQKRQDTVGGQSEEPPLDKQDVVVRHISTTFHNHREEIYAQTSSFSAVGHEAKQAFRTTHLPHVHFTLPPKASDHTSSSAVHRPGATLRDPSSAVSSPDEGVGSSSPAEWYDSRKPALDRSDASTVFKAPQGKGITASSQSFAQRHESAASPRPFTAETPVPVLLPYKPHGSEELFYVPHTEADASSTNQSDTTMESSHTGSDDAVPPSFSSEVLGDQDPGLGRGVAIRHKEGIYSKRLKTASFRMQDPAHTDASAAAERGSPALSQSPKSSSQVSDTFTRVPSINNPKVSKRDQGTSPIQFLHYQPTELAHEKFHPAQVEVRERDLPLSSPQRSSNTLDHLWQKFYDQWSKEESRPASDKEASLLERLERLSHVIHHTQAAHGSDVQEGQGYYLSEQLGRRQRRKERRKVGGGREAEHPAQLRLQAEEPVFPAENDSIVSHSSSQNHPFSPADRDQPESLSTLSGSTSTVDTARLIRAFGADKVKHLNSSSSLSKLYSTINKQREVREHRRRTKVDSSVTLTPSETTGTDGSVVPDSASTSSTCTASPDRGPSRALTAKRAVRVVNKSIQAGELEIVRNGTRRHTRDVGTTFPSPGEARALEQISPPLSSTVGGRGGGWRVLPKSNNSQKQKKSKRSPPKPYPKGVSWFISADNLRSETRKENRPEESARRPNTAWFEPYSRVHPWREPLRQRQVHEDGSNRHFKTPPELDPNPKSKILPSGLAWVSLKEALEMRRPDFISRSKQRVRCLALQAEERRLQAVFRRERNLPFNQLWEPERLPKPAGTALLRRAVPRKEMIQRSKQIYENLPEVQRRREEEKRKAEYQSYRLNAQLYNKRITNLVLGRRAAWH</sequence>
<feature type="compositionally biased region" description="Basic and acidic residues" evidence="4">
    <location>
        <begin position="905"/>
        <end position="919"/>
    </location>
</feature>
<feature type="region of interest" description="Disordered" evidence="4">
    <location>
        <begin position="1723"/>
        <end position="1795"/>
    </location>
</feature>
<evidence type="ECO:0000259" key="5">
    <source>
        <dbReference type="Pfam" id="PF15309"/>
    </source>
</evidence>
<feature type="compositionally biased region" description="Polar residues" evidence="4">
    <location>
        <begin position="1280"/>
        <end position="1292"/>
    </location>
</feature>
<dbReference type="InterPro" id="IPR029299">
    <property type="entry name" value="ALMS_motif"/>
</dbReference>
<keyword evidence="2" id="KW-0963">Cytoplasm</keyword>
<feature type="region of interest" description="Disordered" evidence="4">
    <location>
        <begin position="1150"/>
        <end position="1177"/>
    </location>
</feature>
<name>A0ABU7ASU1_9TELE</name>
<feature type="compositionally biased region" description="Low complexity" evidence="4">
    <location>
        <begin position="937"/>
        <end position="950"/>
    </location>
</feature>
<feature type="region of interest" description="Disordered" evidence="4">
    <location>
        <begin position="1908"/>
        <end position="2000"/>
    </location>
</feature>
<feature type="compositionally biased region" description="Polar residues" evidence="4">
    <location>
        <begin position="1844"/>
        <end position="1858"/>
    </location>
</feature>
<feature type="region of interest" description="Disordered" evidence="4">
    <location>
        <begin position="1247"/>
        <end position="1349"/>
    </location>
</feature>
<feature type="compositionally biased region" description="Basic and acidic residues" evidence="4">
    <location>
        <begin position="1983"/>
        <end position="1998"/>
    </location>
</feature>
<feature type="compositionally biased region" description="Basic and acidic residues" evidence="4">
    <location>
        <begin position="313"/>
        <end position="333"/>
    </location>
</feature>
<feature type="compositionally biased region" description="Polar residues" evidence="4">
    <location>
        <begin position="1096"/>
        <end position="1107"/>
    </location>
</feature>
<feature type="compositionally biased region" description="Low complexity" evidence="4">
    <location>
        <begin position="1865"/>
        <end position="1875"/>
    </location>
</feature>
<feature type="compositionally biased region" description="Basic residues" evidence="4">
    <location>
        <begin position="1728"/>
        <end position="1739"/>
    </location>
</feature>
<feature type="domain" description="ALMS motif" evidence="5">
    <location>
        <begin position="2054"/>
        <end position="2175"/>
    </location>
</feature>
<feature type="compositionally biased region" description="Polar residues" evidence="4">
    <location>
        <begin position="1022"/>
        <end position="1039"/>
    </location>
</feature>
<gene>
    <name evidence="6" type="ORF">ATANTOWER_020671</name>
</gene>
<feature type="compositionally biased region" description="Basic and acidic residues" evidence="4">
    <location>
        <begin position="1438"/>
        <end position="1449"/>
    </location>
</feature>
<dbReference type="EMBL" id="JAHUTI010029508">
    <property type="protein sequence ID" value="MED6240950.1"/>
    <property type="molecule type" value="Genomic_DNA"/>
</dbReference>
<evidence type="ECO:0000313" key="6">
    <source>
        <dbReference type="EMBL" id="MED6240950.1"/>
    </source>
</evidence>
<protein>
    <recommendedName>
        <fullName evidence="5">ALMS motif domain-containing protein</fullName>
    </recommendedName>
</protein>
<feature type="compositionally biased region" description="Polar residues" evidence="4">
    <location>
        <begin position="589"/>
        <end position="604"/>
    </location>
</feature>
<feature type="compositionally biased region" description="Basic and acidic residues" evidence="4">
    <location>
        <begin position="40"/>
        <end position="52"/>
    </location>
</feature>
<feature type="compositionally biased region" description="Low complexity" evidence="4">
    <location>
        <begin position="1589"/>
        <end position="1603"/>
    </location>
</feature>
<feature type="compositionally biased region" description="Polar residues" evidence="4">
    <location>
        <begin position="959"/>
        <end position="995"/>
    </location>
</feature>
<evidence type="ECO:0000256" key="4">
    <source>
        <dbReference type="SAM" id="MobiDB-lite"/>
    </source>
</evidence>
<feature type="compositionally biased region" description="Polar residues" evidence="4">
    <location>
        <begin position="1604"/>
        <end position="1616"/>
    </location>
</feature>
<dbReference type="Pfam" id="PF15309">
    <property type="entry name" value="ALMS_motif"/>
    <property type="match status" value="1"/>
</dbReference>
<feature type="region of interest" description="Disordered" evidence="4">
    <location>
        <begin position="1641"/>
        <end position="1665"/>
    </location>
</feature>
<feature type="compositionally biased region" description="Basic and acidic residues" evidence="4">
    <location>
        <begin position="2020"/>
        <end position="2042"/>
    </location>
</feature>
<reference evidence="6 7" key="1">
    <citation type="submission" date="2021-07" db="EMBL/GenBank/DDBJ databases">
        <authorList>
            <person name="Palmer J.M."/>
        </authorList>
    </citation>
    <scope>NUCLEOTIDE SEQUENCE [LARGE SCALE GENOMIC DNA]</scope>
    <source>
        <strain evidence="6 7">AT_MEX2019</strain>
        <tissue evidence="6">Muscle</tissue>
    </source>
</reference>
<feature type="compositionally biased region" description="Basic and acidic residues" evidence="4">
    <location>
        <begin position="1641"/>
        <end position="1654"/>
    </location>
</feature>
<feature type="compositionally biased region" description="Polar residues" evidence="4">
    <location>
        <begin position="1152"/>
        <end position="1175"/>
    </location>
</feature>
<comment type="subcellular location">
    <subcellularLocation>
        <location evidence="1">Cytoplasm</location>
        <location evidence="1">Cytoskeleton</location>
        <location evidence="1">Microtubule organizing center</location>
        <location evidence="1">Centrosome</location>
    </subcellularLocation>
</comment>
<feature type="region of interest" description="Disordered" evidence="4">
    <location>
        <begin position="1393"/>
        <end position="1493"/>
    </location>
</feature>
<feature type="region of interest" description="Disordered" evidence="4">
    <location>
        <begin position="1505"/>
        <end position="1629"/>
    </location>
</feature>
<feature type="compositionally biased region" description="Polar residues" evidence="4">
    <location>
        <begin position="729"/>
        <end position="743"/>
    </location>
</feature>
<feature type="region of interest" description="Disordered" evidence="4">
    <location>
        <begin position="1096"/>
        <end position="1124"/>
    </location>
</feature>